<dbReference type="CDD" id="cd05930">
    <property type="entry name" value="A_NRPS"/>
    <property type="match status" value="1"/>
</dbReference>
<dbReference type="OrthoDB" id="329835at2759"/>
<dbReference type="EMBL" id="JAAAHW010002044">
    <property type="protein sequence ID" value="KAF9992828.1"/>
    <property type="molecule type" value="Genomic_DNA"/>
</dbReference>
<dbReference type="PANTHER" id="PTHR45527:SF1">
    <property type="entry name" value="FATTY ACID SYNTHASE"/>
    <property type="match status" value="1"/>
</dbReference>
<name>A0A9P6SR32_9FUNG</name>
<dbReference type="GO" id="GO:0043041">
    <property type="term" value="P:amino acid activation for nonribosomal peptide biosynthetic process"/>
    <property type="evidence" value="ECO:0007669"/>
    <property type="project" value="TreeGrafter"/>
</dbReference>
<accession>A0A9P6SR32</accession>
<dbReference type="InterPro" id="IPR020459">
    <property type="entry name" value="AMP-binding"/>
</dbReference>
<dbReference type="GO" id="GO:0044550">
    <property type="term" value="P:secondary metabolite biosynthetic process"/>
    <property type="evidence" value="ECO:0007669"/>
    <property type="project" value="TreeGrafter"/>
</dbReference>
<keyword evidence="1" id="KW-0596">Phosphopantetheine</keyword>
<dbReference type="SUPFAM" id="SSF56801">
    <property type="entry name" value="Acetyl-CoA synthetase-like"/>
    <property type="match status" value="1"/>
</dbReference>
<dbReference type="GO" id="GO:0005737">
    <property type="term" value="C:cytoplasm"/>
    <property type="evidence" value="ECO:0007669"/>
    <property type="project" value="TreeGrafter"/>
</dbReference>
<evidence type="ECO:0000256" key="1">
    <source>
        <dbReference type="ARBA" id="ARBA00022450"/>
    </source>
</evidence>
<reference evidence="4" key="1">
    <citation type="journal article" date="2020" name="Fungal Divers.">
        <title>Resolving the Mortierellaceae phylogeny through synthesis of multi-gene phylogenetics and phylogenomics.</title>
        <authorList>
            <person name="Vandepol N."/>
            <person name="Liber J."/>
            <person name="Desiro A."/>
            <person name="Na H."/>
            <person name="Kennedy M."/>
            <person name="Barry K."/>
            <person name="Grigoriev I.V."/>
            <person name="Miller A.N."/>
            <person name="O'Donnell K."/>
            <person name="Stajich J.E."/>
            <person name="Bonito G."/>
        </authorList>
    </citation>
    <scope>NUCLEOTIDE SEQUENCE</scope>
    <source>
        <strain evidence="4">MES-2147</strain>
    </source>
</reference>
<proteinExistence type="predicted"/>
<keyword evidence="2" id="KW-0597">Phosphoprotein</keyword>
<dbReference type="InterPro" id="IPR000873">
    <property type="entry name" value="AMP-dep_synth/lig_dom"/>
</dbReference>
<dbReference type="FunFam" id="3.40.50.980:FF:000001">
    <property type="entry name" value="Non-ribosomal peptide synthetase"/>
    <property type="match status" value="1"/>
</dbReference>
<dbReference type="Gene3D" id="2.30.38.10">
    <property type="entry name" value="Luciferase, Domain 3"/>
    <property type="match status" value="1"/>
</dbReference>
<dbReference type="AlphaFoldDB" id="A0A9P6SR32"/>
<dbReference type="PROSITE" id="PS00455">
    <property type="entry name" value="AMP_BINDING"/>
    <property type="match status" value="1"/>
</dbReference>
<organism evidence="4 5">
    <name type="scientific">Modicella reniformis</name>
    <dbReference type="NCBI Taxonomy" id="1440133"/>
    <lineage>
        <taxon>Eukaryota</taxon>
        <taxon>Fungi</taxon>
        <taxon>Fungi incertae sedis</taxon>
        <taxon>Mucoromycota</taxon>
        <taxon>Mortierellomycotina</taxon>
        <taxon>Mortierellomycetes</taxon>
        <taxon>Mortierellales</taxon>
        <taxon>Mortierellaceae</taxon>
        <taxon>Modicella</taxon>
    </lineage>
</organism>
<dbReference type="Proteomes" id="UP000749646">
    <property type="component" value="Unassembled WGS sequence"/>
</dbReference>
<dbReference type="PANTHER" id="PTHR45527">
    <property type="entry name" value="NONRIBOSOMAL PEPTIDE SYNTHETASE"/>
    <property type="match status" value="1"/>
</dbReference>
<dbReference type="PRINTS" id="PR00154">
    <property type="entry name" value="AMPBINDING"/>
</dbReference>
<sequence length="395" mass="43286">MDQSLSYSELNEHANRLAHHLVGLGVQPDTLVAICVERSFAMIIGVIAILKAGGAYVPLDPIYSKERLISILEDARPRITLVDNVGLAILKEAKLNQPFQKDHGDEDTIVLIDINEPMLLLHTNPEVGGLTSRHLAYVIYTSGSTGRPKGVLIEHQGIVNLIHGRPEMFGILSSSRVLQFTSLSFDHSVSEIFSALSFGASLDLVQNDVRLDRNQLWDYLLRRSITHVSLSPALLQDIKGLPTLSTLTALIVMGEAFPASLIPPLRQVAPHCTIINDYGPTETSVATIDWTCPPDYSGDVVPIGRPTANKKVYILDRHDQPVPLGVVGELYIGGTGVARGYLNRPDLTAAAFHPDPFASDHDARMYKTGDLARYLPDGNIVFIGRNDHQVKIRGF</sequence>
<evidence type="ECO:0000313" key="4">
    <source>
        <dbReference type="EMBL" id="KAF9992828.1"/>
    </source>
</evidence>
<keyword evidence="5" id="KW-1185">Reference proteome</keyword>
<feature type="non-terminal residue" evidence="4">
    <location>
        <position position="1"/>
    </location>
</feature>
<gene>
    <name evidence="4" type="ORF">BGZ65_011748</name>
</gene>
<evidence type="ECO:0000313" key="5">
    <source>
        <dbReference type="Proteomes" id="UP000749646"/>
    </source>
</evidence>
<dbReference type="GO" id="GO:0031177">
    <property type="term" value="F:phosphopantetheine binding"/>
    <property type="evidence" value="ECO:0007669"/>
    <property type="project" value="TreeGrafter"/>
</dbReference>
<protein>
    <recommendedName>
        <fullName evidence="3">AMP-dependent synthetase/ligase domain-containing protein</fullName>
    </recommendedName>
</protein>
<dbReference type="InterPro" id="IPR020845">
    <property type="entry name" value="AMP-binding_CS"/>
</dbReference>
<evidence type="ECO:0000259" key="3">
    <source>
        <dbReference type="Pfam" id="PF00501"/>
    </source>
</evidence>
<dbReference type="Gene3D" id="3.40.50.980">
    <property type="match status" value="2"/>
</dbReference>
<comment type="caution">
    <text evidence="4">The sequence shown here is derived from an EMBL/GenBank/DDBJ whole genome shotgun (WGS) entry which is preliminary data.</text>
</comment>
<dbReference type="NCBIfam" id="TIGR01733">
    <property type="entry name" value="AA-adenyl-dom"/>
    <property type="match status" value="1"/>
</dbReference>
<evidence type="ECO:0000256" key="2">
    <source>
        <dbReference type="ARBA" id="ARBA00022553"/>
    </source>
</evidence>
<dbReference type="InterPro" id="IPR010071">
    <property type="entry name" value="AA_adenyl_dom"/>
</dbReference>
<dbReference type="FunFam" id="2.30.38.10:FF:000001">
    <property type="entry name" value="Non-ribosomal peptide synthetase PvdI"/>
    <property type="match status" value="1"/>
</dbReference>
<dbReference type="Pfam" id="PF00501">
    <property type="entry name" value="AMP-binding"/>
    <property type="match status" value="1"/>
</dbReference>
<feature type="domain" description="AMP-dependent synthetase/ligase" evidence="3">
    <location>
        <begin position="2"/>
        <end position="342"/>
    </location>
</feature>